<proteinExistence type="predicted"/>
<dbReference type="NCBIfam" id="TIGR04183">
    <property type="entry name" value="Por_Secre_tail"/>
    <property type="match status" value="1"/>
</dbReference>
<organism evidence="3 4">
    <name type="scientific">Maribellus comscasis</name>
    <dbReference type="NCBI Taxonomy" id="2681766"/>
    <lineage>
        <taxon>Bacteria</taxon>
        <taxon>Pseudomonadati</taxon>
        <taxon>Bacteroidota</taxon>
        <taxon>Bacteroidia</taxon>
        <taxon>Marinilabiliales</taxon>
        <taxon>Prolixibacteraceae</taxon>
        <taxon>Maribellus</taxon>
    </lineage>
</organism>
<evidence type="ECO:0000313" key="3">
    <source>
        <dbReference type="EMBL" id="QGY43426.1"/>
    </source>
</evidence>
<feature type="chain" id="PRO_5026011209" evidence="1">
    <location>
        <begin position="17"/>
        <end position="121"/>
    </location>
</feature>
<gene>
    <name evidence="3" type="ORF">GM418_07060</name>
</gene>
<dbReference type="AlphaFoldDB" id="A0A6I6JKV2"/>
<dbReference type="RefSeq" id="WP_158864546.1">
    <property type="nucleotide sequence ID" value="NZ_CP046401.1"/>
</dbReference>
<evidence type="ECO:0000313" key="4">
    <source>
        <dbReference type="Proteomes" id="UP000428260"/>
    </source>
</evidence>
<dbReference type="KEGG" id="mcos:GM418_07060"/>
<keyword evidence="1" id="KW-0732">Signal</keyword>
<dbReference type="InterPro" id="IPR026444">
    <property type="entry name" value="Secre_tail"/>
</dbReference>
<sequence length="121" mass="13749">MKHILLLLIFSFISFAGFSQTQKNESSRWNKTSLDINTQIELKVFPNPCTGQKLTVEIDNEELTELRITNIAGKVVMLKKYLIPVNKVELSLDNTPNGIYLIQIKTTANKLMARKLIVSAR</sequence>
<dbReference type="Pfam" id="PF18962">
    <property type="entry name" value="Por_Secre_tail"/>
    <property type="match status" value="1"/>
</dbReference>
<evidence type="ECO:0000259" key="2">
    <source>
        <dbReference type="Pfam" id="PF18962"/>
    </source>
</evidence>
<feature type="domain" description="Secretion system C-terminal sorting" evidence="2">
    <location>
        <begin position="44"/>
        <end position="118"/>
    </location>
</feature>
<reference evidence="3 4" key="1">
    <citation type="submission" date="2019-11" db="EMBL/GenBank/DDBJ databases">
        <authorList>
            <person name="Zheng R.K."/>
            <person name="Sun C.M."/>
        </authorList>
    </citation>
    <scope>NUCLEOTIDE SEQUENCE [LARGE SCALE GENOMIC DNA]</scope>
    <source>
        <strain evidence="3 4">WC007</strain>
    </source>
</reference>
<evidence type="ECO:0000256" key="1">
    <source>
        <dbReference type="SAM" id="SignalP"/>
    </source>
</evidence>
<dbReference type="Proteomes" id="UP000428260">
    <property type="component" value="Chromosome"/>
</dbReference>
<name>A0A6I6JKV2_9BACT</name>
<dbReference type="EMBL" id="CP046401">
    <property type="protein sequence ID" value="QGY43426.1"/>
    <property type="molecule type" value="Genomic_DNA"/>
</dbReference>
<keyword evidence="4" id="KW-1185">Reference proteome</keyword>
<feature type="signal peptide" evidence="1">
    <location>
        <begin position="1"/>
        <end position="16"/>
    </location>
</feature>
<protein>
    <submittedName>
        <fullName evidence="3">T9SS type A sorting domain-containing protein</fullName>
    </submittedName>
</protein>
<accession>A0A6I6JKV2</accession>